<dbReference type="Proteomes" id="UP000235916">
    <property type="component" value="Unassembled WGS sequence"/>
</dbReference>
<feature type="signal peptide" evidence="1">
    <location>
        <begin position="1"/>
        <end position="37"/>
    </location>
</feature>
<evidence type="ECO:0000259" key="2">
    <source>
        <dbReference type="Pfam" id="PF07589"/>
    </source>
</evidence>
<keyword evidence="1" id="KW-0732">Signal</keyword>
<dbReference type="AlphaFoldDB" id="A0A2N8KZS5"/>
<dbReference type="RefSeq" id="WP_102768829.1">
    <property type="nucleotide sequence ID" value="NZ_POSP01000003.1"/>
</dbReference>
<evidence type="ECO:0000313" key="4">
    <source>
        <dbReference type="Proteomes" id="UP000235916"/>
    </source>
</evidence>
<comment type="caution">
    <text evidence="3">The sequence shown here is derived from an EMBL/GenBank/DDBJ whole genome shotgun (WGS) entry which is preliminary data.</text>
</comment>
<feature type="chain" id="PRO_5014782939" description="Ice-binding protein C-terminal domain-containing protein" evidence="1">
    <location>
        <begin position="38"/>
        <end position="302"/>
    </location>
</feature>
<dbReference type="InterPro" id="IPR013424">
    <property type="entry name" value="Ice-binding_C"/>
</dbReference>
<dbReference type="NCBIfam" id="TIGR02595">
    <property type="entry name" value="PEP_CTERM"/>
    <property type="match status" value="1"/>
</dbReference>
<feature type="domain" description="Ice-binding protein C-terminal" evidence="2">
    <location>
        <begin position="265"/>
        <end position="287"/>
    </location>
</feature>
<sequence length="302" mass="30644">MTMMKNAFSLAAMPGRLALGALAAASLFLGSAGSALATPTLLVDRGLPTANLNSPAGSPRSNTAVNAGAPREFAGDDFQLGNSLLGWNVSKISTWVVGGATDSFLGDLYRSLSFYIGDADGDGLQRLAFSNLSSGSDATPGSGSGPSISATRVAYVDGSTFDSPEGPRALYRVDFDNLGLHFASNTLVQFGIDLDGGRGTFAHASNAALSGLPQPGADDRYRLFKLSDSIPGTADFTGFACTGQDAGCVGGAFTSDVNVQVFGNAVPEPGTVALSGIALLALAGSRRRAGRGARGSSRSSLM</sequence>
<protein>
    <recommendedName>
        <fullName evidence="2">Ice-binding protein C-terminal domain-containing protein</fullName>
    </recommendedName>
</protein>
<accession>A0A2N8KZS5</accession>
<proteinExistence type="predicted"/>
<dbReference type="EMBL" id="POSP01000003">
    <property type="protein sequence ID" value="PND38912.1"/>
    <property type="molecule type" value="Genomic_DNA"/>
</dbReference>
<evidence type="ECO:0000256" key="1">
    <source>
        <dbReference type="SAM" id="SignalP"/>
    </source>
</evidence>
<keyword evidence="4" id="KW-1185">Reference proteome</keyword>
<dbReference type="Pfam" id="PF07589">
    <property type="entry name" value="PEP-CTERM"/>
    <property type="match status" value="1"/>
</dbReference>
<evidence type="ECO:0000313" key="3">
    <source>
        <dbReference type="EMBL" id="PND38912.1"/>
    </source>
</evidence>
<gene>
    <name evidence="3" type="ORF">C1O66_16175</name>
</gene>
<dbReference type="OrthoDB" id="9775084at2"/>
<name>A0A2N8KZS5_9BURK</name>
<reference evidence="3 4" key="1">
    <citation type="submission" date="2018-01" db="EMBL/GenBank/DDBJ databases">
        <title>Draft genome sequence of Paucibacter aquatile CR182 isolated from freshwater of the Nakdong River.</title>
        <authorList>
            <person name="Choi A."/>
            <person name="Chung E.J."/>
        </authorList>
    </citation>
    <scope>NUCLEOTIDE SEQUENCE [LARGE SCALE GENOMIC DNA]</scope>
    <source>
        <strain evidence="3 4">CR182</strain>
    </source>
</reference>
<organism evidence="3 4">
    <name type="scientific">Kinneretia aquatilis</name>
    <dbReference type="NCBI Taxonomy" id="2070761"/>
    <lineage>
        <taxon>Bacteria</taxon>
        <taxon>Pseudomonadati</taxon>
        <taxon>Pseudomonadota</taxon>
        <taxon>Betaproteobacteria</taxon>
        <taxon>Burkholderiales</taxon>
        <taxon>Sphaerotilaceae</taxon>
        <taxon>Roseateles</taxon>
    </lineage>
</organism>